<comment type="caution">
    <text evidence="2">The sequence shown here is derived from an EMBL/GenBank/DDBJ whole genome shotgun (WGS) entry which is preliminary data.</text>
</comment>
<name>A0A822YD99_NELNU</name>
<keyword evidence="3" id="KW-1185">Reference proteome</keyword>
<evidence type="ECO:0000313" key="2">
    <source>
        <dbReference type="EMBL" id="DAD28955.1"/>
    </source>
</evidence>
<accession>A0A822YD99</accession>
<evidence type="ECO:0000313" key="3">
    <source>
        <dbReference type="Proteomes" id="UP000607653"/>
    </source>
</evidence>
<dbReference type="EMBL" id="DUZY01000002">
    <property type="protein sequence ID" value="DAD28955.1"/>
    <property type="molecule type" value="Genomic_DNA"/>
</dbReference>
<dbReference type="Proteomes" id="UP000607653">
    <property type="component" value="Unassembled WGS sequence"/>
</dbReference>
<proteinExistence type="predicted"/>
<reference evidence="2 3" key="1">
    <citation type="journal article" date="2020" name="Mol. Biol. Evol.">
        <title>Distinct Expression and Methylation Patterns for Genes with Different Fates following a Single Whole-Genome Duplication in Flowering Plants.</title>
        <authorList>
            <person name="Shi T."/>
            <person name="Rahmani R.S."/>
            <person name="Gugger P.F."/>
            <person name="Wang M."/>
            <person name="Li H."/>
            <person name="Zhang Y."/>
            <person name="Li Z."/>
            <person name="Wang Q."/>
            <person name="Van de Peer Y."/>
            <person name="Marchal K."/>
            <person name="Chen J."/>
        </authorList>
    </citation>
    <scope>NUCLEOTIDE SEQUENCE [LARGE SCALE GENOMIC DNA]</scope>
    <source>
        <tissue evidence="2">Leaf</tissue>
    </source>
</reference>
<feature type="chain" id="PRO_5032728020" evidence="1">
    <location>
        <begin position="23"/>
        <end position="50"/>
    </location>
</feature>
<dbReference type="AlphaFoldDB" id="A0A822YD99"/>
<feature type="signal peptide" evidence="1">
    <location>
        <begin position="1"/>
        <end position="22"/>
    </location>
</feature>
<sequence>MDGKNRCTIFLVTILLIAHVEAKIWSITSHLKGWAIAKKYYRMHRIIISK</sequence>
<protein>
    <submittedName>
        <fullName evidence="2">Uncharacterized protein</fullName>
    </submittedName>
</protein>
<keyword evidence="1" id="KW-0732">Signal</keyword>
<evidence type="ECO:0000256" key="1">
    <source>
        <dbReference type="SAM" id="SignalP"/>
    </source>
</evidence>
<organism evidence="2 3">
    <name type="scientific">Nelumbo nucifera</name>
    <name type="common">Sacred lotus</name>
    <dbReference type="NCBI Taxonomy" id="4432"/>
    <lineage>
        <taxon>Eukaryota</taxon>
        <taxon>Viridiplantae</taxon>
        <taxon>Streptophyta</taxon>
        <taxon>Embryophyta</taxon>
        <taxon>Tracheophyta</taxon>
        <taxon>Spermatophyta</taxon>
        <taxon>Magnoliopsida</taxon>
        <taxon>Proteales</taxon>
        <taxon>Nelumbonaceae</taxon>
        <taxon>Nelumbo</taxon>
    </lineage>
</organism>
<gene>
    <name evidence="2" type="ORF">HUJ06_030423</name>
</gene>